<dbReference type="EMBL" id="SZVO01000022">
    <property type="protein sequence ID" value="TKT86973.1"/>
    <property type="molecule type" value="Genomic_DNA"/>
</dbReference>
<evidence type="ECO:0000313" key="10">
    <source>
        <dbReference type="Proteomes" id="UP000304900"/>
    </source>
</evidence>
<evidence type="ECO:0000313" key="9">
    <source>
        <dbReference type="EMBL" id="TKT86973.1"/>
    </source>
</evidence>
<feature type="domain" description="ABC3 transporter permease C-terminal" evidence="7">
    <location>
        <begin position="291"/>
        <end position="407"/>
    </location>
</feature>
<reference evidence="9 10" key="1">
    <citation type="submission" date="2019-05" db="EMBL/GenBank/DDBJ databases">
        <title>Dyadobacter AR-3-8 sp. nov., isolated from arctic soil.</title>
        <authorList>
            <person name="Chaudhary D.K."/>
        </authorList>
    </citation>
    <scope>NUCLEOTIDE SEQUENCE [LARGE SCALE GENOMIC DNA]</scope>
    <source>
        <strain evidence="9 10">AR-3-8</strain>
    </source>
</reference>
<dbReference type="Proteomes" id="UP000304900">
    <property type="component" value="Unassembled WGS sequence"/>
</dbReference>
<dbReference type="InterPro" id="IPR003838">
    <property type="entry name" value="ABC3_permease_C"/>
</dbReference>
<dbReference type="OrthoDB" id="5933722at2"/>
<dbReference type="InterPro" id="IPR025857">
    <property type="entry name" value="MacB_PCD"/>
</dbReference>
<keyword evidence="5 6" id="KW-0472">Membrane</keyword>
<evidence type="ECO:0000259" key="8">
    <source>
        <dbReference type="Pfam" id="PF12704"/>
    </source>
</evidence>
<keyword evidence="4 6" id="KW-1133">Transmembrane helix</keyword>
<accession>A0A4V6BHY0</accession>
<dbReference type="PANTHER" id="PTHR30572">
    <property type="entry name" value="MEMBRANE COMPONENT OF TRANSPORTER-RELATED"/>
    <property type="match status" value="1"/>
</dbReference>
<feature type="transmembrane region" description="Helical" evidence="6">
    <location>
        <begin position="761"/>
        <end position="784"/>
    </location>
</feature>
<gene>
    <name evidence="9" type="ORF">FDK13_31505</name>
</gene>
<dbReference type="RefSeq" id="WP_137344003.1">
    <property type="nucleotide sequence ID" value="NZ_BSQH01000023.1"/>
</dbReference>
<feature type="transmembrane region" description="Helical" evidence="6">
    <location>
        <begin position="336"/>
        <end position="359"/>
    </location>
</feature>
<evidence type="ECO:0000259" key="7">
    <source>
        <dbReference type="Pfam" id="PF02687"/>
    </source>
</evidence>
<evidence type="ECO:0000256" key="5">
    <source>
        <dbReference type="ARBA" id="ARBA00023136"/>
    </source>
</evidence>
<feature type="transmembrane region" description="Helical" evidence="6">
    <location>
        <begin position="285"/>
        <end position="307"/>
    </location>
</feature>
<comment type="caution">
    <text evidence="9">The sequence shown here is derived from an EMBL/GenBank/DDBJ whole genome shotgun (WGS) entry which is preliminary data.</text>
</comment>
<comment type="subcellular location">
    <subcellularLocation>
        <location evidence="1">Cell membrane</location>
        <topology evidence="1">Multi-pass membrane protein</topology>
    </subcellularLocation>
</comment>
<feature type="domain" description="ABC3 transporter permease C-terminal" evidence="7">
    <location>
        <begin position="678"/>
        <end position="791"/>
    </location>
</feature>
<feature type="domain" description="MacB-like periplasmic core" evidence="8">
    <location>
        <begin position="20"/>
        <end position="242"/>
    </location>
</feature>
<feature type="transmembrane region" description="Helical" evidence="6">
    <location>
        <begin position="379"/>
        <end position="402"/>
    </location>
</feature>
<evidence type="ECO:0000256" key="6">
    <source>
        <dbReference type="SAM" id="Phobius"/>
    </source>
</evidence>
<feature type="transmembrane region" description="Helical" evidence="6">
    <location>
        <begin position="727"/>
        <end position="746"/>
    </location>
</feature>
<feature type="domain" description="MacB-like periplasmic core" evidence="8">
    <location>
        <begin position="438"/>
        <end position="599"/>
    </location>
</feature>
<dbReference type="Pfam" id="PF02687">
    <property type="entry name" value="FtsX"/>
    <property type="match status" value="2"/>
</dbReference>
<name>A0A4V6BHY0_9BACT</name>
<feature type="transmembrane region" description="Helical" evidence="6">
    <location>
        <begin position="21"/>
        <end position="42"/>
    </location>
</feature>
<dbReference type="GO" id="GO:0022857">
    <property type="term" value="F:transmembrane transporter activity"/>
    <property type="evidence" value="ECO:0007669"/>
    <property type="project" value="TreeGrafter"/>
</dbReference>
<feature type="transmembrane region" description="Helical" evidence="6">
    <location>
        <begin position="678"/>
        <end position="699"/>
    </location>
</feature>
<evidence type="ECO:0000256" key="1">
    <source>
        <dbReference type="ARBA" id="ARBA00004651"/>
    </source>
</evidence>
<dbReference type="AlphaFoldDB" id="A0A4V6BHY0"/>
<evidence type="ECO:0000256" key="2">
    <source>
        <dbReference type="ARBA" id="ARBA00022475"/>
    </source>
</evidence>
<dbReference type="Pfam" id="PF12704">
    <property type="entry name" value="MacB_PCD"/>
    <property type="match status" value="2"/>
</dbReference>
<feature type="transmembrane region" description="Helical" evidence="6">
    <location>
        <begin position="431"/>
        <end position="451"/>
    </location>
</feature>
<protein>
    <submittedName>
        <fullName evidence="9">FtsX-like permease family protein</fullName>
    </submittedName>
</protein>
<keyword evidence="10" id="KW-1185">Reference proteome</keyword>
<evidence type="ECO:0000256" key="3">
    <source>
        <dbReference type="ARBA" id="ARBA00022692"/>
    </source>
</evidence>
<dbReference type="InterPro" id="IPR050250">
    <property type="entry name" value="Macrolide_Exporter_MacB"/>
</dbReference>
<dbReference type="PANTHER" id="PTHR30572:SF18">
    <property type="entry name" value="ABC-TYPE MACROLIDE FAMILY EXPORT SYSTEM PERMEASE COMPONENT 2"/>
    <property type="match status" value="1"/>
</dbReference>
<organism evidence="9 10">
    <name type="scientific">Dyadobacter frigoris</name>
    <dbReference type="NCBI Taxonomy" id="2576211"/>
    <lineage>
        <taxon>Bacteria</taxon>
        <taxon>Pseudomonadati</taxon>
        <taxon>Bacteroidota</taxon>
        <taxon>Cytophagia</taxon>
        <taxon>Cytophagales</taxon>
        <taxon>Spirosomataceae</taxon>
        <taxon>Dyadobacter</taxon>
    </lineage>
</organism>
<proteinExistence type="predicted"/>
<keyword evidence="2" id="KW-1003">Cell membrane</keyword>
<keyword evidence="3 6" id="KW-0812">Transmembrane</keyword>
<dbReference type="GO" id="GO:0005886">
    <property type="term" value="C:plasma membrane"/>
    <property type="evidence" value="ECO:0007669"/>
    <property type="project" value="UniProtKB-SubCell"/>
</dbReference>
<sequence>MISNYFKIARRNLVKNKVYSFINIAGLATGLAVAMLIGLWIFDELSFNKSFENYNHLAIIKQNQTFNNEVGTQNSVPYLMGEEIRNKYGSDFKYVVMSSGSSTEILAFGDKKISKQGSYIEPGITEMLSLKMIKGTRAGLKEINSIMLSEETSKALFGDNDPIDKVIKINNKQNLKVTGVYEDIPYNSDFKDLSFIAPWELYINNENWSEKKTNPWRANMFITFAQIADHTDMDKVSAKIKDVKLNKVRPEDAAFKPEIFLHPLSKWHLYSEFKNGKVSGGSIEFVWLFGIIGIFVLLLACINFMNLSTARSEKRAKEVGIRKAIGSLRSQLVTQFFSESLLVVAFAFIFSVVLVLSVLPFFNEVADKKMIFPWKEPLFWISSIGFSIITGLIAGSYPALYLSSFQPIKVLKGSGFARIKLGSFAAVPRKVLVVVQFTISIILIIGTITVFRQIEFARDRPVGYDRNNLLMVAMNTPEIRGHYEAIRSELLKTGVVKEMSQSSNPTTYIAAINNGYEWEGKDPATQGNFATMAVSHDFGKTVGWQFTEGRDFSRSFSTDSSGVVINETAAKFMGLKNPVGSIIKADGKPYQVIGVIKDMIMESPYKASFRTCFFLEYGWANVFNIKINPESGSTEALREIEEVFKKFNPAAPFDYKFTDEQYAKKFGEEVRIGKLTSFFAILAIFISCLGLFGMATFIAEQRTKEIGIRKVLGASLASLWSMLSREFILLVVLSCIIAAPIAWYFMESWLNKYDYRTEMSWWIFAVSGVGALIITLLTVSFQAIKAALMNPVKSLKSE</sequence>
<evidence type="ECO:0000256" key="4">
    <source>
        <dbReference type="ARBA" id="ARBA00022989"/>
    </source>
</evidence>